<protein>
    <submittedName>
        <fullName evidence="2">YD repeat-containing protein</fullName>
    </submittedName>
</protein>
<organism evidence="2 3">
    <name type="scientific">Mangrovibacter plantisponsor</name>
    <dbReference type="NCBI Taxonomy" id="451513"/>
    <lineage>
        <taxon>Bacteria</taxon>
        <taxon>Pseudomonadati</taxon>
        <taxon>Pseudomonadota</taxon>
        <taxon>Gammaproteobacteria</taxon>
        <taxon>Enterobacterales</taxon>
        <taxon>Enterobacteriaceae</taxon>
        <taxon>Mangrovibacter</taxon>
    </lineage>
</organism>
<evidence type="ECO:0000256" key="1">
    <source>
        <dbReference type="SAM" id="MobiDB-lite"/>
    </source>
</evidence>
<dbReference type="Proteomes" id="UP000246744">
    <property type="component" value="Unassembled WGS sequence"/>
</dbReference>
<sequence length="52" mass="5797">MVNWYHYGVNSVNGICFDIGNASRWSYDSTGKLQQQEDSRSGTVNWPQDGAG</sequence>
<accession>A0A317PES4</accession>
<feature type="region of interest" description="Disordered" evidence="1">
    <location>
        <begin position="30"/>
        <end position="52"/>
    </location>
</feature>
<comment type="caution">
    <text evidence="2">The sequence shown here is derived from an EMBL/GenBank/DDBJ whole genome shotgun (WGS) entry which is preliminary data.</text>
</comment>
<gene>
    <name evidence="2" type="ORF">DES37_1367</name>
</gene>
<dbReference type="EMBL" id="QGTS01000036">
    <property type="protein sequence ID" value="PWV98711.1"/>
    <property type="molecule type" value="Genomic_DNA"/>
</dbReference>
<keyword evidence="3" id="KW-1185">Reference proteome</keyword>
<name>A0A317PES4_9ENTR</name>
<evidence type="ECO:0000313" key="3">
    <source>
        <dbReference type="Proteomes" id="UP000246744"/>
    </source>
</evidence>
<proteinExistence type="predicted"/>
<feature type="non-terminal residue" evidence="2">
    <location>
        <position position="52"/>
    </location>
</feature>
<evidence type="ECO:0000313" key="2">
    <source>
        <dbReference type="EMBL" id="PWV98711.1"/>
    </source>
</evidence>
<reference evidence="2 3" key="1">
    <citation type="submission" date="2018-05" db="EMBL/GenBank/DDBJ databases">
        <title>Genomic Encyclopedia of Type Strains, Phase IV (KMG-IV): sequencing the most valuable type-strain genomes for metagenomic binning, comparative biology and taxonomic classification.</title>
        <authorList>
            <person name="Goeker M."/>
        </authorList>
    </citation>
    <scope>NUCLEOTIDE SEQUENCE [LARGE SCALE GENOMIC DNA]</scope>
    <source>
        <strain evidence="2 3">DSM 19579</strain>
    </source>
</reference>
<dbReference type="AlphaFoldDB" id="A0A317PES4"/>